<organism evidence="1">
    <name type="scientific">Lotus japonicus</name>
    <name type="common">Lotus corniculatus var. japonicus</name>
    <dbReference type="NCBI Taxonomy" id="34305"/>
    <lineage>
        <taxon>Eukaryota</taxon>
        <taxon>Viridiplantae</taxon>
        <taxon>Streptophyta</taxon>
        <taxon>Embryophyta</taxon>
        <taxon>Tracheophyta</taxon>
        <taxon>Spermatophyta</taxon>
        <taxon>Magnoliopsida</taxon>
        <taxon>eudicotyledons</taxon>
        <taxon>Gunneridae</taxon>
        <taxon>Pentapetalae</taxon>
        <taxon>rosids</taxon>
        <taxon>fabids</taxon>
        <taxon>Fabales</taxon>
        <taxon>Fabaceae</taxon>
        <taxon>Papilionoideae</taxon>
        <taxon>50 kb inversion clade</taxon>
        <taxon>NPAAA clade</taxon>
        <taxon>Hologalegina</taxon>
        <taxon>robinioid clade</taxon>
        <taxon>Loteae</taxon>
        <taxon>Lotus</taxon>
    </lineage>
</organism>
<proteinExistence type="evidence at transcript level"/>
<protein>
    <submittedName>
        <fullName evidence="1">Uncharacterized protein</fullName>
    </submittedName>
</protein>
<dbReference type="EMBL" id="BT149823">
    <property type="protein sequence ID" value="AFK49617.1"/>
    <property type="molecule type" value="mRNA"/>
</dbReference>
<name>I3TAS5_LOTJA</name>
<accession>I3TAS5</accession>
<reference evidence="1" key="1">
    <citation type="submission" date="2012-05" db="EMBL/GenBank/DDBJ databases">
        <authorList>
            <person name="Krishnakumar V."/>
            <person name="Cheung F."/>
            <person name="Xiao Y."/>
            <person name="Chan A."/>
            <person name="Moskal W.A."/>
            <person name="Town C.D."/>
        </authorList>
    </citation>
    <scope>NUCLEOTIDE SEQUENCE</scope>
</reference>
<evidence type="ECO:0000313" key="1">
    <source>
        <dbReference type="EMBL" id="AFK49617.1"/>
    </source>
</evidence>
<sequence length="57" mass="6376">MREVHLLCLTWEGHLVSNNFVRSSILLKLAFLQLDPLRGGSSRVLVLKNSSLLPSCL</sequence>
<dbReference type="AlphaFoldDB" id="I3TAS5"/>